<dbReference type="PANTHER" id="PTHR24421">
    <property type="entry name" value="NITRATE/NITRITE SENSOR PROTEIN NARX-RELATED"/>
    <property type="match status" value="1"/>
</dbReference>
<evidence type="ECO:0000256" key="1">
    <source>
        <dbReference type="ARBA" id="ARBA00000085"/>
    </source>
</evidence>
<dbReference type="SMART" id="SM01049">
    <property type="entry name" value="Cache_2"/>
    <property type="match status" value="1"/>
</dbReference>
<dbReference type="Proteomes" id="UP000620262">
    <property type="component" value="Unassembled WGS sequence"/>
</dbReference>
<dbReference type="Pfam" id="PF02518">
    <property type="entry name" value="HATPase_c"/>
    <property type="match status" value="1"/>
</dbReference>
<dbReference type="Pfam" id="PF07730">
    <property type="entry name" value="HisKA_3"/>
    <property type="match status" value="1"/>
</dbReference>
<comment type="cofactor">
    <cofactor evidence="2">
        <name>[4Fe-4S] cluster</name>
        <dbReference type="ChEBI" id="CHEBI:49883"/>
    </cofactor>
</comment>
<dbReference type="InterPro" id="IPR017171">
    <property type="entry name" value="Sig_transdc_His_kinase_MctS"/>
</dbReference>
<evidence type="ECO:0000256" key="16">
    <source>
        <dbReference type="ARBA" id="ARBA00023012"/>
    </source>
</evidence>
<evidence type="ECO:0000256" key="11">
    <source>
        <dbReference type="ARBA" id="ARBA00022692"/>
    </source>
</evidence>
<dbReference type="PROSITE" id="PS50109">
    <property type="entry name" value="HIS_KIN"/>
    <property type="match status" value="1"/>
</dbReference>
<dbReference type="InterPro" id="IPR003594">
    <property type="entry name" value="HATPase_dom"/>
</dbReference>
<dbReference type="InterPro" id="IPR033480">
    <property type="entry name" value="sCache_2"/>
</dbReference>
<evidence type="ECO:0000256" key="9">
    <source>
        <dbReference type="ARBA" id="ARBA00022490"/>
    </source>
</evidence>
<dbReference type="Gene3D" id="1.20.5.1930">
    <property type="match status" value="1"/>
</dbReference>
<evidence type="ECO:0000256" key="19">
    <source>
        <dbReference type="ARBA" id="ARBA00024827"/>
    </source>
</evidence>
<proteinExistence type="predicted"/>
<evidence type="ECO:0000256" key="10">
    <source>
        <dbReference type="ARBA" id="ARBA00022679"/>
    </source>
</evidence>
<keyword evidence="13 23" id="KW-0418">Kinase</keyword>
<evidence type="ECO:0000313" key="24">
    <source>
        <dbReference type="Proteomes" id="UP000620262"/>
    </source>
</evidence>
<feature type="transmembrane region" description="Helical" evidence="21">
    <location>
        <begin position="203"/>
        <end position="226"/>
    </location>
</feature>
<evidence type="ECO:0000256" key="8">
    <source>
        <dbReference type="ARBA" id="ARBA00022485"/>
    </source>
</evidence>
<evidence type="ECO:0000259" key="22">
    <source>
        <dbReference type="PROSITE" id="PS50109"/>
    </source>
</evidence>
<dbReference type="PANTHER" id="PTHR24421:SF58">
    <property type="entry name" value="SIGNAL TRANSDUCTION HISTIDINE-PROTEIN KINASE_PHOSPHATASE UHPB"/>
    <property type="match status" value="1"/>
</dbReference>
<keyword evidence="8" id="KW-0004">4Fe-4S</keyword>
<comment type="function">
    <text evidence="19">Member of the two-component regulatory system NreB/NreC involved in the control of dissimilatory nitrate/nitrite reduction in response to oxygen. NreB functions as a direct oxygen sensor histidine kinase which is autophosphorylated, in the absence of oxygen, probably at the conserved histidine residue, and transfers its phosphate group probably to a conserved aspartate residue of NreC. NreB/NreC activates the expression of the nitrate (narGHJI) and nitrite (nir) reductase operons, as well as the putative nitrate transporter gene narT.</text>
</comment>
<keyword evidence="24" id="KW-1185">Reference proteome</keyword>
<evidence type="ECO:0000256" key="18">
    <source>
        <dbReference type="ARBA" id="ARBA00023136"/>
    </source>
</evidence>
<dbReference type="CDD" id="cd16917">
    <property type="entry name" value="HATPase_UhpB-NarQ-NarX-like"/>
    <property type="match status" value="1"/>
</dbReference>
<dbReference type="SUPFAM" id="SSF55874">
    <property type="entry name" value="ATPase domain of HSP90 chaperone/DNA topoisomerase II/histidine kinase"/>
    <property type="match status" value="1"/>
</dbReference>
<comment type="subcellular location">
    <subcellularLocation>
        <location evidence="4">Cell membrane</location>
        <topology evidence="4">Multi-pass membrane protein</topology>
    </subcellularLocation>
    <subcellularLocation>
        <location evidence="3">Cytoplasm</location>
    </subcellularLocation>
</comment>
<evidence type="ECO:0000256" key="15">
    <source>
        <dbReference type="ARBA" id="ARBA00023004"/>
    </source>
</evidence>
<evidence type="ECO:0000256" key="14">
    <source>
        <dbReference type="ARBA" id="ARBA00022989"/>
    </source>
</evidence>
<dbReference type="Gene3D" id="3.30.450.20">
    <property type="entry name" value="PAS domain"/>
    <property type="match status" value="1"/>
</dbReference>
<evidence type="ECO:0000313" key="23">
    <source>
        <dbReference type="EMBL" id="MBE1507021.1"/>
    </source>
</evidence>
<evidence type="ECO:0000256" key="20">
    <source>
        <dbReference type="ARBA" id="ARBA00030800"/>
    </source>
</evidence>
<accession>A0ABR9IV17</accession>
<protein>
    <recommendedName>
        <fullName evidence="6">Oxygen sensor histidine kinase NreB</fullName>
        <ecNumber evidence="5">2.7.13.3</ecNumber>
    </recommendedName>
    <alternativeName>
        <fullName evidence="20">Nitrogen regulation protein B</fullName>
    </alternativeName>
</protein>
<evidence type="ECO:0000256" key="5">
    <source>
        <dbReference type="ARBA" id="ARBA00012438"/>
    </source>
</evidence>
<dbReference type="GO" id="GO:0004673">
    <property type="term" value="F:protein histidine kinase activity"/>
    <property type="evidence" value="ECO:0007669"/>
    <property type="project" value="UniProtKB-EC"/>
</dbReference>
<keyword evidence="17" id="KW-0411">Iron-sulfur</keyword>
<keyword evidence="10 23" id="KW-0808">Transferase</keyword>
<comment type="caution">
    <text evidence="23">The sequence shown here is derived from an EMBL/GenBank/DDBJ whole genome shotgun (WGS) entry which is preliminary data.</text>
</comment>
<sequence>MTFRSKILVLAVGPLIVVTLAVTMLLTWQSAKLARSNSAAFEEAMLRSKEGEIANLVSVAMSSIQSVYEGAGVDDAAAKERVAAILNSLDYGKDGYFFVYDYAGNNVVHPRQAFRNGRNWMTLVDPDGDRVIRELIAAARSGGGYHRYKWQKPSTEAVADKISYVVALPKWGWVLGTGAYLDDVAVQTSAANAALRERTRQSFIIVALFAVPAVVIVFSTCLYLTLDERRMADGALKQLTQRVIDTQESERTRLARELHDGISQDMLGVRFAMELAGRHAETTELKEAIDESVKGLNATIREIREISHDLRPRVLDDMGLAAAIKNLAEKFSLRTGLALTMDMETFVDDLSPDARTALFRVTQEALNNVERHSKATALEIRLWSENGRARMQIADNGLGLPSGFIRQNEGLGLQNIRERVAHFGGIVIIGGTEKGTRLQVMLPRSAALADAATKAA</sequence>
<dbReference type="SMART" id="SM00387">
    <property type="entry name" value="HATPase_c"/>
    <property type="match status" value="1"/>
</dbReference>
<dbReference type="EMBL" id="JADBEC010000001">
    <property type="protein sequence ID" value="MBE1507021.1"/>
    <property type="molecule type" value="Genomic_DNA"/>
</dbReference>
<feature type="domain" description="Histidine kinase" evidence="22">
    <location>
        <begin position="253"/>
        <end position="446"/>
    </location>
</feature>
<keyword evidence="18 21" id="KW-0472">Membrane</keyword>
<evidence type="ECO:0000256" key="6">
    <source>
        <dbReference type="ARBA" id="ARBA00017322"/>
    </source>
</evidence>
<feature type="transmembrane region" description="Helical" evidence="21">
    <location>
        <begin position="7"/>
        <end position="28"/>
    </location>
</feature>
<dbReference type="RefSeq" id="WP_192730636.1">
    <property type="nucleotide sequence ID" value="NZ_BAAAVL010000015.1"/>
</dbReference>
<keyword evidence="14 21" id="KW-1133">Transmembrane helix</keyword>
<evidence type="ECO:0000256" key="2">
    <source>
        <dbReference type="ARBA" id="ARBA00001966"/>
    </source>
</evidence>
<evidence type="ECO:0000256" key="13">
    <source>
        <dbReference type="ARBA" id="ARBA00022777"/>
    </source>
</evidence>
<gene>
    <name evidence="23" type="ORF">H4W29_004202</name>
</gene>
<dbReference type="Pfam" id="PF17200">
    <property type="entry name" value="sCache_2"/>
    <property type="match status" value="1"/>
</dbReference>
<keyword evidence="16" id="KW-0902">Two-component regulatory system</keyword>
<reference evidence="23 24" key="1">
    <citation type="submission" date="2020-10" db="EMBL/GenBank/DDBJ databases">
        <title>Sequencing the genomes of 1000 actinobacteria strains.</title>
        <authorList>
            <person name="Klenk H.-P."/>
        </authorList>
    </citation>
    <scope>NUCLEOTIDE SEQUENCE [LARGE SCALE GENOMIC DNA]</scope>
    <source>
        <strain evidence="23 24">DSM 7307</strain>
    </source>
</reference>
<evidence type="ECO:0000256" key="7">
    <source>
        <dbReference type="ARBA" id="ARBA00022475"/>
    </source>
</evidence>
<keyword evidence="7" id="KW-1003">Cell membrane</keyword>
<keyword evidence="12" id="KW-0479">Metal-binding</keyword>
<evidence type="ECO:0000256" key="21">
    <source>
        <dbReference type="SAM" id="Phobius"/>
    </source>
</evidence>
<keyword evidence="9" id="KW-0963">Cytoplasm</keyword>
<keyword evidence="11 21" id="KW-0812">Transmembrane</keyword>
<organism evidence="23 24">
    <name type="scientific">Rhizobium viscosum</name>
    <name type="common">Arthrobacter viscosus</name>
    <dbReference type="NCBI Taxonomy" id="1673"/>
    <lineage>
        <taxon>Bacteria</taxon>
        <taxon>Pseudomonadati</taxon>
        <taxon>Pseudomonadota</taxon>
        <taxon>Alphaproteobacteria</taxon>
        <taxon>Hyphomicrobiales</taxon>
        <taxon>Rhizobiaceae</taxon>
        <taxon>Rhizobium/Agrobacterium group</taxon>
        <taxon>Rhizobium</taxon>
    </lineage>
</organism>
<dbReference type="InterPro" id="IPR005467">
    <property type="entry name" value="His_kinase_dom"/>
</dbReference>
<evidence type="ECO:0000256" key="12">
    <source>
        <dbReference type="ARBA" id="ARBA00022723"/>
    </source>
</evidence>
<dbReference type="PRINTS" id="PR00344">
    <property type="entry name" value="BCTRLSENSOR"/>
</dbReference>
<dbReference type="PIRSF" id="PIRSF037314">
    <property type="entry name" value="STHK_MctS"/>
    <property type="match status" value="1"/>
</dbReference>
<name>A0ABR9IV17_RHIVS</name>
<dbReference type="InterPro" id="IPR011712">
    <property type="entry name" value="Sig_transdc_His_kin_sub3_dim/P"/>
</dbReference>
<evidence type="ECO:0000256" key="3">
    <source>
        <dbReference type="ARBA" id="ARBA00004496"/>
    </source>
</evidence>
<dbReference type="InterPro" id="IPR036890">
    <property type="entry name" value="HATPase_C_sf"/>
</dbReference>
<evidence type="ECO:0000256" key="17">
    <source>
        <dbReference type="ARBA" id="ARBA00023014"/>
    </source>
</evidence>
<comment type="catalytic activity">
    <reaction evidence="1">
        <text>ATP + protein L-histidine = ADP + protein N-phospho-L-histidine.</text>
        <dbReference type="EC" id="2.7.13.3"/>
    </reaction>
</comment>
<dbReference type="EC" id="2.7.13.3" evidence="5"/>
<evidence type="ECO:0000256" key="4">
    <source>
        <dbReference type="ARBA" id="ARBA00004651"/>
    </source>
</evidence>
<keyword evidence="15" id="KW-0408">Iron</keyword>
<dbReference type="InterPro" id="IPR004358">
    <property type="entry name" value="Sig_transdc_His_kin-like_C"/>
</dbReference>
<dbReference type="InterPro" id="IPR050482">
    <property type="entry name" value="Sensor_HK_TwoCompSys"/>
</dbReference>
<dbReference type="Gene3D" id="3.30.565.10">
    <property type="entry name" value="Histidine kinase-like ATPase, C-terminal domain"/>
    <property type="match status" value="1"/>
</dbReference>